<keyword evidence="3" id="KW-1185">Reference proteome</keyword>
<dbReference type="EMBL" id="CP015961">
    <property type="protein sequence ID" value="ANI90852.1"/>
    <property type="molecule type" value="Genomic_DNA"/>
</dbReference>
<evidence type="ECO:0000313" key="2">
    <source>
        <dbReference type="EMBL" id="ANI90852.1"/>
    </source>
</evidence>
<dbReference type="RefSeq" id="WP_067476515.1">
    <property type="nucleotide sequence ID" value="NZ_CP015961.1"/>
</dbReference>
<accession>A0A173LJF2</accession>
<name>A0A173LJF2_9ACTN</name>
<organism evidence="2 3">
    <name type="scientific">Dietzia timorensis</name>
    <dbReference type="NCBI Taxonomy" id="499555"/>
    <lineage>
        <taxon>Bacteria</taxon>
        <taxon>Bacillati</taxon>
        <taxon>Actinomycetota</taxon>
        <taxon>Actinomycetes</taxon>
        <taxon>Mycobacteriales</taxon>
        <taxon>Dietziaceae</taxon>
        <taxon>Dietzia</taxon>
    </lineage>
</organism>
<proteinExistence type="predicted"/>
<keyword evidence="1" id="KW-0472">Membrane</keyword>
<gene>
    <name evidence="2" type="ORF">BJL86_0040</name>
</gene>
<dbReference type="KEGG" id="dtm:BJL86_0040"/>
<keyword evidence="1" id="KW-1133">Transmembrane helix</keyword>
<evidence type="ECO:0008006" key="4">
    <source>
        <dbReference type="Google" id="ProtNLM"/>
    </source>
</evidence>
<sequence length="175" mass="18833">MTTNSTAGDLPNPAPELDTEWSPKLAYPVTISVLGLVGIGSGLVTLISGGTTLSSVLLLLAGTILLLMGLDQFRRTPRLQLLPDGLIYFGLRGRRFIESELVHEVRVMRGRRRGVAALVRIEYFADYAEAKKQRSADGPVDGELLLLSRTEVGGNPREVAQVLAEAGYDVIDATG</sequence>
<evidence type="ECO:0000256" key="1">
    <source>
        <dbReference type="SAM" id="Phobius"/>
    </source>
</evidence>
<feature type="transmembrane region" description="Helical" evidence="1">
    <location>
        <begin position="25"/>
        <end position="47"/>
    </location>
</feature>
<feature type="transmembrane region" description="Helical" evidence="1">
    <location>
        <begin position="53"/>
        <end position="70"/>
    </location>
</feature>
<reference evidence="2 3" key="1">
    <citation type="submission" date="2016-06" db="EMBL/GenBank/DDBJ databases">
        <title>Complete genome sequence of a saline-alkali tolerant type strain Dietzia timorensis ID05-A0528T.</title>
        <authorList>
            <person name="Wu X."/>
        </authorList>
    </citation>
    <scope>NUCLEOTIDE SEQUENCE [LARGE SCALE GENOMIC DNA]</scope>
    <source>
        <strain evidence="2 3">ID05-A0528</strain>
    </source>
</reference>
<dbReference type="AlphaFoldDB" id="A0A173LJF2"/>
<dbReference type="Proteomes" id="UP000186104">
    <property type="component" value="Chromosome"/>
</dbReference>
<evidence type="ECO:0000313" key="3">
    <source>
        <dbReference type="Proteomes" id="UP000186104"/>
    </source>
</evidence>
<keyword evidence="1" id="KW-0812">Transmembrane</keyword>
<protein>
    <recommendedName>
        <fullName evidence="4">PH domain-containing protein</fullName>
    </recommendedName>
</protein>